<dbReference type="eggNOG" id="ENOG50341XA">
    <property type="taxonomic scope" value="Bacteria"/>
</dbReference>
<evidence type="ECO:0000313" key="1">
    <source>
        <dbReference type="EMBL" id="ADY37409.1"/>
    </source>
</evidence>
<dbReference type="Proteomes" id="UP000007486">
    <property type="component" value="Chromosome"/>
</dbReference>
<proteinExistence type="predicted"/>
<sequence>MLFQLQLKMKTNRFSFSIYAWTLFACAFGLASCHDLTIDNGGYLGFMTKGTIVGNDEDGYYLYSYSGDEVAICYGKGLDKYERAYYGLSFKEENRFFSNRTPGFTIIDNASVEIETANRIIHPISKAEADKRGITHPDSCSVDENFELSDSYGAGDGYFDFYTLATITNDFSTHYEYASIPIDLVYDPARQSPDTLRLALCYRPHVPEGWEKYRYEAGTFSCDISGLANLQEWNDSLCIVVDTGDKQLHYMPISKKGFKKPEPFFDF</sequence>
<name>F0R1G5_PHOSB</name>
<organism evidence="1 2">
    <name type="scientific">Phocaeicola salanitronis (strain DSM 18170 / JCM 13657 / CCUG 60908 / BL78)</name>
    <name type="common">Bacteroides salanitronis</name>
    <dbReference type="NCBI Taxonomy" id="667015"/>
    <lineage>
        <taxon>Bacteria</taxon>
        <taxon>Pseudomonadati</taxon>
        <taxon>Bacteroidota</taxon>
        <taxon>Bacteroidia</taxon>
        <taxon>Bacteroidales</taxon>
        <taxon>Bacteroidaceae</taxon>
        <taxon>Phocaeicola</taxon>
    </lineage>
</organism>
<reference evidence="1 2" key="1">
    <citation type="journal article" date="2011" name="Stand. Genomic Sci.">
        <title>Complete genome sequence of Bacteroides salanitronis type strain (BL78).</title>
        <authorList>
            <person name="Gronow S."/>
            <person name="Held B."/>
            <person name="Lucas S."/>
            <person name="Lapidus A."/>
            <person name="Del Rio T.G."/>
            <person name="Nolan M."/>
            <person name="Tice H."/>
            <person name="Deshpande S."/>
            <person name="Cheng J.F."/>
            <person name="Pitluck S."/>
            <person name="Liolios K."/>
            <person name="Pagani I."/>
            <person name="Ivanova N."/>
            <person name="Mavromatis K."/>
            <person name="Pati A."/>
            <person name="Tapia R."/>
            <person name="Han C."/>
            <person name="Goodwin L."/>
            <person name="Chen A."/>
            <person name="Palaniappan K."/>
            <person name="Land M."/>
            <person name="Hauser L."/>
            <person name="Chang Y.J."/>
            <person name="Jeffries C.D."/>
            <person name="Brambilla E.M."/>
            <person name="Rohde M."/>
            <person name="Goker M."/>
            <person name="Detter J.C."/>
            <person name="Woyke T."/>
            <person name="Bristow J."/>
            <person name="Markowitz V."/>
            <person name="Hugenholtz P."/>
            <person name="Kyrpides N.C."/>
            <person name="Klenk H.P."/>
            <person name="Eisen J.A."/>
        </authorList>
    </citation>
    <scope>NUCLEOTIDE SEQUENCE [LARGE SCALE GENOMIC DNA]</scope>
    <source>
        <strain evidence="1 2">DSM 18170</strain>
    </source>
</reference>
<dbReference type="EMBL" id="CP002530">
    <property type="protein sequence ID" value="ADY37409.1"/>
    <property type="molecule type" value="Genomic_DNA"/>
</dbReference>
<keyword evidence="2" id="KW-1185">Reference proteome</keyword>
<dbReference type="KEGG" id="bsa:Bacsa_2878"/>
<dbReference type="STRING" id="667015.Bacsa_2878"/>
<gene>
    <name evidence="1" type="ordered locus">Bacsa_2878</name>
</gene>
<dbReference type="HOGENOM" id="CLU_1131844_0_0_10"/>
<dbReference type="AlphaFoldDB" id="F0R1G5"/>
<evidence type="ECO:0000313" key="2">
    <source>
        <dbReference type="Proteomes" id="UP000007486"/>
    </source>
</evidence>
<accession>F0R1G5</accession>
<protein>
    <submittedName>
        <fullName evidence="1">Uncharacterized protein</fullName>
    </submittedName>
</protein>